<gene>
    <name evidence="9" type="ORF">PFL1_04819</name>
</gene>
<dbReference type="KEGG" id="pfp:PFL1_04819"/>
<dbReference type="Proteomes" id="UP000053664">
    <property type="component" value="Unassembled WGS sequence"/>
</dbReference>
<comment type="similarity">
    <text evidence="2">Belongs to the CWC21 family.</text>
</comment>
<dbReference type="Pfam" id="PF08312">
    <property type="entry name" value="cwf21"/>
    <property type="match status" value="1"/>
</dbReference>
<dbReference type="GO" id="GO:0005681">
    <property type="term" value="C:spliceosomal complex"/>
    <property type="evidence" value="ECO:0007669"/>
    <property type="project" value="UniProtKB-KW"/>
</dbReference>
<organism evidence="9 10">
    <name type="scientific">Pseudozyma flocculosa PF-1</name>
    <dbReference type="NCBI Taxonomy" id="1277687"/>
    <lineage>
        <taxon>Eukaryota</taxon>
        <taxon>Fungi</taxon>
        <taxon>Dikarya</taxon>
        <taxon>Basidiomycota</taxon>
        <taxon>Ustilaginomycotina</taxon>
        <taxon>Ustilaginomycetes</taxon>
        <taxon>Ustilaginales</taxon>
        <taxon>Ustilaginaceae</taxon>
        <taxon>Pseudozyma</taxon>
    </lineage>
</organism>
<keyword evidence="4" id="KW-0747">Spliceosome</keyword>
<evidence type="ECO:0000259" key="8">
    <source>
        <dbReference type="SMART" id="SM01115"/>
    </source>
</evidence>
<evidence type="ECO:0000313" key="10">
    <source>
        <dbReference type="Proteomes" id="UP000053664"/>
    </source>
</evidence>
<dbReference type="InterPro" id="IPR051372">
    <property type="entry name" value="CWC21"/>
</dbReference>
<evidence type="ECO:0000256" key="1">
    <source>
        <dbReference type="ARBA" id="ARBA00004123"/>
    </source>
</evidence>
<protein>
    <recommendedName>
        <fullName evidence="8">CWF21 domain-containing protein</fullName>
    </recommendedName>
</protein>
<evidence type="ECO:0000256" key="4">
    <source>
        <dbReference type="ARBA" id="ARBA00022728"/>
    </source>
</evidence>
<dbReference type="OrthoDB" id="10267305at2759"/>
<dbReference type="GO" id="GO:0006397">
    <property type="term" value="P:mRNA processing"/>
    <property type="evidence" value="ECO:0007669"/>
    <property type="project" value="UniProtKB-KW"/>
</dbReference>
<feature type="region of interest" description="Disordered" evidence="7">
    <location>
        <begin position="1"/>
        <end position="48"/>
    </location>
</feature>
<accession>A0A061HAQ2</accession>
<feature type="domain" description="CWF21" evidence="8">
    <location>
        <begin position="59"/>
        <end position="104"/>
    </location>
</feature>
<dbReference type="InterPro" id="IPR013170">
    <property type="entry name" value="mRNA_splic_Cwf21_dom"/>
</dbReference>
<dbReference type="SMART" id="SM01115">
    <property type="entry name" value="cwf21"/>
    <property type="match status" value="1"/>
</dbReference>
<evidence type="ECO:0000256" key="2">
    <source>
        <dbReference type="ARBA" id="ARBA00005954"/>
    </source>
</evidence>
<dbReference type="CDD" id="cd21373">
    <property type="entry name" value="cwf21_SRRM2-like"/>
    <property type="match status" value="1"/>
</dbReference>
<dbReference type="GO" id="GO:0008380">
    <property type="term" value="P:RNA splicing"/>
    <property type="evidence" value="ECO:0007669"/>
    <property type="project" value="UniProtKB-KW"/>
</dbReference>
<dbReference type="PANTHER" id="PTHR36562:SF5">
    <property type="entry name" value="SERINE_ARGININE REPETITIVE MATRIX 2"/>
    <property type="match status" value="1"/>
</dbReference>
<dbReference type="PANTHER" id="PTHR36562">
    <property type="entry name" value="SERINE/ARGININE REPETITIVE MATRIX 2"/>
    <property type="match status" value="1"/>
</dbReference>
<dbReference type="HOGENOM" id="CLU_924791_0_0_1"/>
<dbReference type="RefSeq" id="XP_007880538.1">
    <property type="nucleotide sequence ID" value="XM_007882347.1"/>
</dbReference>
<keyword evidence="5" id="KW-0508">mRNA splicing</keyword>
<dbReference type="eggNOG" id="KOG1869">
    <property type="taxonomic scope" value="Eukaryota"/>
</dbReference>
<keyword evidence="6" id="KW-0539">Nucleus</keyword>
<evidence type="ECO:0000313" key="9">
    <source>
        <dbReference type="EMBL" id="EPQ27681.1"/>
    </source>
</evidence>
<dbReference type="Gene3D" id="6.10.140.420">
    <property type="match status" value="1"/>
</dbReference>
<feature type="region of interest" description="Disordered" evidence="7">
    <location>
        <begin position="171"/>
        <end position="192"/>
    </location>
</feature>
<evidence type="ECO:0000256" key="5">
    <source>
        <dbReference type="ARBA" id="ARBA00023187"/>
    </source>
</evidence>
<evidence type="ECO:0000256" key="3">
    <source>
        <dbReference type="ARBA" id="ARBA00022664"/>
    </source>
</evidence>
<name>A0A061HAQ2_9BASI</name>
<proteinExistence type="inferred from homology"/>
<keyword evidence="3" id="KW-0507">mRNA processing</keyword>
<feature type="compositionally biased region" description="Polar residues" evidence="7">
    <location>
        <begin position="12"/>
        <end position="25"/>
    </location>
</feature>
<sequence>MYNGIGLKSARGSGTNGYIQRNLSNLKPRDDWRKDRGATDFKDDVGGRARHVQPDAGILDHERKRKVEVRCMELQDELEEEGLPADEVEEQVAALRRTLQDALANPASSFGAATHAETKSLRPSDTHALRMAKTIEEAKMQRALGIDAEYKEGDAFDRELQERKKLQRIEERRQADEARRRDWERKKQLNQERRALTATRTTMTTTMTADARLDVEAGAPRALVRARTTRGTRAASAAAAAALPALDAIAADRPRHPDRLRLRRLVHRLLGHLCCSRGDVAAAASAAAGAVVSTRSVVVDP</sequence>
<feature type="compositionally biased region" description="Basic and acidic residues" evidence="7">
    <location>
        <begin position="27"/>
        <end position="47"/>
    </location>
</feature>
<evidence type="ECO:0000256" key="6">
    <source>
        <dbReference type="ARBA" id="ARBA00023242"/>
    </source>
</evidence>
<reference evidence="9 10" key="1">
    <citation type="journal article" date="2013" name="Plant Cell">
        <title>The transition from a phytopathogenic smut ancestor to an anamorphic biocontrol agent deciphered by comparative whole-genome analysis.</title>
        <authorList>
            <person name="Lefebvre F."/>
            <person name="Joly D.L."/>
            <person name="Labbe C."/>
            <person name="Teichmann B."/>
            <person name="Linning R."/>
            <person name="Belzile F."/>
            <person name="Bakkeren G."/>
            <person name="Belanger R.R."/>
        </authorList>
    </citation>
    <scope>NUCLEOTIDE SEQUENCE [LARGE SCALE GENOMIC DNA]</scope>
    <source>
        <strain evidence="9 10">PF-1</strain>
    </source>
</reference>
<comment type="subcellular location">
    <subcellularLocation>
        <location evidence="1">Nucleus</location>
    </subcellularLocation>
</comment>
<dbReference type="GeneID" id="19318919"/>
<dbReference type="AlphaFoldDB" id="A0A061HAQ2"/>
<dbReference type="EMBL" id="KE361638">
    <property type="protein sequence ID" value="EPQ27681.1"/>
    <property type="molecule type" value="Genomic_DNA"/>
</dbReference>
<evidence type="ECO:0000256" key="7">
    <source>
        <dbReference type="SAM" id="MobiDB-lite"/>
    </source>
</evidence>